<accession>A0AAN6YCF1</accession>
<organism evidence="4 5">
    <name type="scientific">Rhypophila decipiens</name>
    <dbReference type="NCBI Taxonomy" id="261697"/>
    <lineage>
        <taxon>Eukaryota</taxon>
        <taxon>Fungi</taxon>
        <taxon>Dikarya</taxon>
        <taxon>Ascomycota</taxon>
        <taxon>Pezizomycotina</taxon>
        <taxon>Sordariomycetes</taxon>
        <taxon>Sordariomycetidae</taxon>
        <taxon>Sordariales</taxon>
        <taxon>Naviculisporaceae</taxon>
        <taxon>Rhypophila</taxon>
    </lineage>
</organism>
<dbReference type="PROSITE" id="PS51450">
    <property type="entry name" value="LRR"/>
    <property type="match status" value="1"/>
</dbReference>
<comment type="caution">
    <text evidence="4">The sequence shown here is derived from an EMBL/GenBank/DDBJ whole genome shotgun (WGS) entry which is preliminary data.</text>
</comment>
<dbReference type="Proteomes" id="UP001301769">
    <property type="component" value="Unassembled WGS sequence"/>
</dbReference>
<evidence type="ECO:0000256" key="1">
    <source>
        <dbReference type="ARBA" id="ARBA00022614"/>
    </source>
</evidence>
<proteinExistence type="predicted"/>
<dbReference type="GO" id="GO:0005737">
    <property type="term" value="C:cytoplasm"/>
    <property type="evidence" value="ECO:0007669"/>
    <property type="project" value="TreeGrafter"/>
</dbReference>
<dbReference type="InterPro" id="IPR019487">
    <property type="entry name" value="RAM_signalling_pathway_SOG2"/>
</dbReference>
<feature type="region of interest" description="Disordered" evidence="3">
    <location>
        <begin position="254"/>
        <end position="399"/>
    </location>
</feature>
<dbReference type="InterPro" id="IPR003591">
    <property type="entry name" value="Leu-rich_rpt_typical-subtyp"/>
</dbReference>
<dbReference type="InterPro" id="IPR001611">
    <property type="entry name" value="Leu-rich_rpt"/>
</dbReference>
<evidence type="ECO:0000256" key="3">
    <source>
        <dbReference type="SAM" id="MobiDB-lite"/>
    </source>
</evidence>
<dbReference type="InterPro" id="IPR050216">
    <property type="entry name" value="LRR_domain-containing"/>
</dbReference>
<feature type="region of interest" description="Disordered" evidence="3">
    <location>
        <begin position="213"/>
        <end position="232"/>
    </location>
</feature>
<evidence type="ECO:0000256" key="2">
    <source>
        <dbReference type="ARBA" id="ARBA00022737"/>
    </source>
</evidence>
<dbReference type="AlphaFoldDB" id="A0AAN6YCF1"/>
<reference evidence="4" key="1">
    <citation type="journal article" date="2023" name="Mol. Phylogenet. Evol.">
        <title>Genome-scale phylogeny and comparative genomics of the fungal order Sordariales.</title>
        <authorList>
            <person name="Hensen N."/>
            <person name="Bonometti L."/>
            <person name="Westerberg I."/>
            <person name="Brannstrom I.O."/>
            <person name="Guillou S."/>
            <person name="Cros-Aarteil S."/>
            <person name="Calhoun S."/>
            <person name="Haridas S."/>
            <person name="Kuo A."/>
            <person name="Mondo S."/>
            <person name="Pangilinan J."/>
            <person name="Riley R."/>
            <person name="LaButti K."/>
            <person name="Andreopoulos B."/>
            <person name="Lipzen A."/>
            <person name="Chen C."/>
            <person name="Yan M."/>
            <person name="Daum C."/>
            <person name="Ng V."/>
            <person name="Clum A."/>
            <person name="Steindorff A."/>
            <person name="Ohm R.A."/>
            <person name="Martin F."/>
            <person name="Silar P."/>
            <person name="Natvig D.O."/>
            <person name="Lalanne C."/>
            <person name="Gautier V."/>
            <person name="Ament-Velasquez S.L."/>
            <person name="Kruys A."/>
            <person name="Hutchinson M.I."/>
            <person name="Powell A.J."/>
            <person name="Barry K."/>
            <person name="Miller A.N."/>
            <person name="Grigoriev I.V."/>
            <person name="Debuchy R."/>
            <person name="Gladieux P."/>
            <person name="Hiltunen Thoren M."/>
            <person name="Johannesson H."/>
        </authorList>
    </citation>
    <scope>NUCLEOTIDE SEQUENCE</scope>
    <source>
        <strain evidence="4">PSN293</strain>
    </source>
</reference>
<feature type="compositionally biased region" description="Polar residues" evidence="3">
    <location>
        <begin position="254"/>
        <end position="265"/>
    </location>
</feature>
<dbReference type="PANTHER" id="PTHR48051">
    <property type="match status" value="1"/>
</dbReference>
<feature type="region of interest" description="Disordered" evidence="3">
    <location>
        <begin position="693"/>
        <end position="720"/>
    </location>
</feature>
<gene>
    <name evidence="4" type="ORF">QBC37DRAFT_315035</name>
</gene>
<dbReference type="EMBL" id="MU858099">
    <property type="protein sequence ID" value="KAK4214067.1"/>
    <property type="molecule type" value="Genomic_DNA"/>
</dbReference>
<dbReference type="Gene3D" id="3.80.10.10">
    <property type="entry name" value="Ribonuclease Inhibitor"/>
    <property type="match status" value="1"/>
</dbReference>
<evidence type="ECO:0000313" key="4">
    <source>
        <dbReference type="EMBL" id="KAK4214067.1"/>
    </source>
</evidence>
<dbReference type="Pfam" id="PF13855">
    <property type="entry name" value="LRR_8"/>
    <property type="match status" value="1"/>
</dbReference>
<feature type="compositionally biased region" description="Low complexity" evidence="3">
    <location>
        <begin position="11"/>
        <end position="20"/>
    </location>
</feature>
<sequence>MNSRRIPPTLQGQQQQQQQQRNDTSGMSAPVPVPAPAPGSTLGVVKTPISPGQVVALVRNAWHKAAGGDDSPATNPDGSMAGITLNLTGKNIPALPDEVIDILRNGVERLSLSHNALYSVPARISQCSSLRYLAARNNAFDEFPLPLCELTSLEFLDLGRNRLRKIPKEIAKLVSLKALALQDNLIESIPLGVASMATLQVLRLTGNPVRFPPREVLQPPAGSLASTDGMSKDESFDVERVVTAQIKNFLSQMLNPRLTETSPRSEGTDDELSSSPETPRVLSRRATGRFPIRVRGSDGSPSQTKQLPPPIPGRSHFRAFSQVSNASSKSGSGMIPLTMGRSREGGPRSTSVPPKVFQQADTRPRSRSSLREASVPPDEDVPPETPVEKPRLNRFSNHFRGVSDSGGLTLTNPFSPEEHSLQRPFFVRELSALPVRRYGFQTRDPVLEVAKGILYSIYQIHLGVQTLMSLTNDGNAKRSSLEMVFYNTNMYFVELEQAIQDFDLSAGTRGARREHDAMQNAYTTLINAYVHICAKLIASVDILVENGDPRYMRTFLMAVYHSIMELRVSLSSWLSSPEGAAMAPSRPPSPEPLTAIASRAPSPEPLTAVTSRPPSRAAMTSRPPSRTTSTSRPPSRAAIAAAIANNSSEVPNTARLGFSARRPGKVGLGMQVKTDIPYIERSRRGLATIVVTSGSASRPTTPVSDDSFTSAISSPEAERNPHTQIDLLSSDGDRQFERFFISLKHATDQIMRVLPGLNNLLTSSLQRARSNETAQKWETLQSKTRSVIQQTETLRERLANLQLRDPSIYLQGHGRSPSPFWASCNTLFSTWAELGDQIKLALVEKLVVSFPSEIIDGLRRISRSMKGSIDLMVLVRKQAAVMSKSGGIFPNSPPPSTAKGSTTTQTPGQVNMNKSPPLPMTPQSAALGPAFRATKPMPMFGSSP</sequence>
<dbReference type="Pfam" id="PF10428">
    <property type="entry name" value="SOG2"/>
    <property type="match status" value="1"/>
</dbReference>
<feature type="compositionally biased region" description="Polar residues" evidence="3">
    <location>
        <begin position="898"/>
        <end position="914"/>
    </location>
</feature>
<feature type="region of interest" description="Disordered" evidence="3">
    <location>
        <begin position="885"/>
        <end position="944"/>
    </location>
</feature>
<keyword evidence="1" id="KW-0433">Leucine-rich repeat</keyword>
<name>A0AAN6YCF1_9PEZI</name>
<feature type="region of interest" description="Disordered" evidence="3">
    <location>
        <begin position="577"/>
        <end position="635"/>
    </location>
</feature>
<feature type="region of interest" description="Disordered" evidence="3">
    <location>
        <begin position="1"/>
        <end position="39"/>
    </location>
</feature>
<keyword evidence="2" id="KW-0677">Repeat</keyword>
<keyword evidence="5" id="KW-1185">Reference proteome</keyword>
<feature type="compositionally biased region" description="Polar residues" evidence="3">
    <location>
        <begin position="693"/>
        <end position="713"/>
    </location>
</feature>
<dbReference type="PANTHER" id="PTHR48051:SF54">
    <property type="entry name" value="LEUCINE-RICH REPEAT-CONTAINING PROTEIN"/>
    <property type="match status" value="1"/>
</dbReference>
<feature type="compositionally biased region" description="Polar residues" evidence="3">
    <location>
        <begin position="321"/>
        <end position="331"/>
    </location>
</feature>
<evidence type="ECO:0000313" key="5">
    <source>
        <dbReference type="Proteomes" id="UP001301769"/>
    </source>
</evidence>
<dbReference type="SUPFAM" id="SSF52058">
    <property type="entry name" value="L domain-like"/>
    <property type="match status" value="1"/>
</dbReference>
<dbReference type="SMART" id="SM00369">
    <property type="entry name" value="LRR_TYP"/>
    <property type="match status" value="4"/>
</dbReference>
<protein>
    <submittedName>
        <fullName evidence="4">RAM signaling pathway protein-domain-containing protein</fullName>
    </submittedName>
</protein>
<feature type="compositionally biased region" description="Low complexity" evidence="3">
    <location>
        <begin position="620"/>
        <end position="635"/>
    </location>
</feature>
<reference evidence="4" key="2">
    <citation type="submission" date="2023-05" db="EMBL/GenBank/DDBJ databases">
        <authorList>
            <consortium name="Lawrence Berkeley National Laboratory"/>
            <person name="Steindorff A."/>
            <person name="Hensen N."/>
            <person name="Bonometti L."/>
            <person name="Westerberg I."/>
            <person name="Brannstrom I.O."/>
            <person name="Guillou S."/>
            <person name="Cros-Aarteil S."/>
            <person name="Calhoun S."/>
            <person name="Haridas S."/>
            <person name="Kuo A."/>
            <person name="Mondo S."/>
            <person name="Pangilinan J."/>
            <person name="Riley R."/>
            <person name="Labutti K."/>
            <person name="Andreopoulos B."/>
            <person name="Lipzen A."/>
            <person name="Chen C."/>
            <person name="Yanf M."/>
            <person name="Daum C."/>
            <person name="Ng V."/>
            <person name="Clum A."/>
            <person name="Ohm R."/>
            <person name="Martin F."/>
            <person name="Silar P."/>
            <person name="Natvig D."/>
            <person name="Lalanne C."/>
            <person name="Gautier V."/>
            <person name="Ament-Velasquez S.L."/>
            <person name="Kruys A."/>
            <person name="Hutchinson M.I."/>
            <person name="Powell A.J."/>
            <person name="Barry K."/>
            <person name="Miller A.N."/>
            <person name="Grigoriev I.V."/>
            <person name="Debuchy R."/>
            <person name="Gladieux P."/>
            <person name="Thoren M.H."/>
            <person name="Johannesson H."/>
        </authorList>
    </citation>
    <scope>NUCLEOTIDE SEQUENCE</scope>
    <source>
        <strain evidence="4">PSN293</strain>
    </source>
</reference>
<dbReference type="InterPro" id="IPR032675">
    <property type="entry name" value="LRR_dom_sf"/>
</dbReference>